<name>A0A9X4LW18_9ACTN</name>
<accession>A0A9X4LW18</accession>
<comment type="caution">
    <text evidence="1">The sequence shown here is derived from an EMBL/GenBank/DDBJ whole genome shotgun (WGS) entry which is preliminary data.</text>
</comment>
<reference evidence="1" key="1">
    <citation type="submission" date="2022-08" db="EMBL/GenBank/DDBJ databases">
        <title>Genome analysis of Corynebacteriales strain.</title>
        <authorList>
            <person name="Lee S.D."/>
        </authorList>
    </citation>
    <scope>NUCLEOTIDE SEQUENCE</scope>
    <source>
        <strain evidence="1">D3-21</strain>
    </source>
</reference>
<dbReference type="AlphaFoldDB" id="A0A9X4LW18"/>
<evidence type="ECO:0000313" key="1">
    <source>
        <dbReference type="EMBL" id="MDG3013393.1"/>
    </source>
</evidence>
<sequence length="70" mass="7157">MFELRARQSLPVPSSPRLGTITLQKEATVEFDQFTSLLSALGDLGGLLSGMGDVMSGSASLAGVSSAGKN</sequence>
<dbReference type="Proteomes" id="UP001152755">
    <property type="component" value="Unassembled WGS sequence"/>
</dbReference>
<keyword evidence="2" id="KW-1185">Reference proteome</keyword>
<proteinExistence type="predicted"/>
<evidence type="ECO:0000313" key="2">
    <source>
        <dbReference type="Proteomes" id="UP001152755"/>
    </source>
</evidence>
<dbReference type="EMBL" id="JANRHA010000001">
    <property type="protein sequence ID" value="MDG3013393.1"/>
    <property type="molecule type" value="Genomic_DNA"/>
</dbReference>
<protein>
    <submittedName>
        <fullName evidence="1">Uncharacterized protein</fullName>
    </submittedName>
</protein>
<gene>
    <name evidence="1" type="ORF">NVS88_02355</name>
</gene>
<organism evidence="1 2">
    <name type="scientific">Speluncibacter jeojiensis</name>
    <dbReference type="NCBI Taxonomy" id="2710754"/>
    <lineage>
        <taxon>Bacteria</taxon>
        <taxon>Bacillati</taxon>
        <taxon>Actinomycetota</taxon>
        <taxon>Actinomycetes</taxon>
        <taxon>Mycobacteriales</taxon>
        <taxon>Speluncibacteraceae</taxon>
        <taxon>Speluncibacter</taxon>
    </lineage>
</organism>
<dbReference type="RefSeq" id="WP_332519060.1">
    <property type="nucleotide sequence ID" value="NZ_JANRHA010000001.1"/>
</dbReference>